<dbReference type="GO" id="GO:0003714">
    <property type="term" value="F:transcription corepressor activity"/>
    <property type="evidence" value="ECO:0007669"/>
    <property type="project" value="InterPro"/>
</dbReference>
<evidence type="ECO:0000256" key="2">
    <source>
        <dbReference type="SAM" id="Coils"/>
    </source>
</evidence>
<dbReference type="GeneID" id="33558820"/>
<proteinExistence type="inferred from homology"/>
<evidence type="ECO:0000313" key="4">
    <source>
        <dbReference type="EMBL" id="ORX34303.1"/>
    </source>
</evidence>
<dbReference type="Pfam" id="PF06825">
    <property type="entry name" value="HSBP1"/>
    <property type="match status" value="1"/>
</dbReference>
<dbReference type="GO" id="GO:0070370">
    <property type="term" value="P:cellular heat acclimation"/>
    <property type="evidence" value="ECO:0007669"/>
    <property type="project" value="TreeGrafter"/>
</dbReference>
<feature type="coiled-coil region" evidence="2">
    <location>
        <begin position="87"/>
        <end position="114"/>
    </location>
</feature>
<dbReference type="PANTHER" id="PTHR19424">
    <property type="entry name" value="HEAT SHOCK FACTOR BINDING PROTEIN 1"/>
    <property type="match status" value="1"/>
</dbReference>
<keyword evidence="2" id="KW-0175">Coiled coil</keyword>
<keyword evidence="5" id="KW-1185">Reference proteome</keyword>
<dbReference type="STRING" id="4999.A0A1Y1U8F5"/>
<evidence type="ECO:0000313" key="5">
    <source>
        <dbReference type="Proteomes" id="UP000193218"/>
    </source>
</evidence>
<feature type="compositionally biased region" description="Low complexity" evidence="3">
    <location>
        <begin position="21"/>
        <end position="33"/>
    </location>
</feature>
<feature type="compositionally biased region" description="Polar residues" evidence="3">
    <location>
        <begin position="1"/>
        <end position="20"/>
    </location>
</feature>
<reference evidence="4 5" key="1">
    <citation type="submission" date="2017-03" db="EMBL/GenBank/DDBJ databases">
        <title>Widespread Adenine N6-methylation of Active Genes in Fungi.</title>
        <authorList>
            <consortium name="DOE Joint Genome Institute"/>
            <person name="Mondo S.J."/>
            <person name="Dannebaum R.O."/>
            <person name="Kuo R.C."/>
            <person name="Louie K.B."/>
            <person name="Bewick A.J."/>
            <person name="Labutti K."/>
            <person name="Haridas S."/>
            <person name="Kuo A."/>
            <person name="Salamov A."/>
            <person name="Ahrendt S.R."/>
            <person name="Lau R."/>
            <person name="Bowen B.P."/>
            <person name="Lipzen A."/>
            <person name="Sullivan W."/>
            <person name="Andreopoulos W.B."/>
            <person name="Clum A."/>
            <person name="Lindquist E."/>
            <person name="Daum C."/>
            <person name="Northen T.R."/>
            <person name="Ramamoorthy G."/>
            <person name="Schmitz R.J."/>
            <person name="Gryganskyi A."/>
            <person name="Culley D."/>
            <person name="Magnuson J."/>
            <person name="James T.Y."/>
            <person name="O'Malley M.A."/>
            <person name="Stajich J.E."/>
            <person name="Spatafora J.W."/>
            <person name="Visel A."/>
            <person name="Grigoriev I.V."/>
        </authorList>
    </citation>
    <scope>NUCLEOTIDE SEQUENCE [LARGE SCALE GENOMIC DNA]</scope>
    <source>
        <strain evidence="4 5">NRRL Y-17943</strain>
    </source>
</reference>
<keyword evidence="4" id="KW-0346">Stress response</keyword>
<dbReference type="OrthoDB" id="4159489at2759"/>
<feature type="region of interest" description="Disordered" evidence="3">
    <location>
        <begin position="1"/>
        <end position="46"/>
    </location>
</feature>
<evidence type="ECO:0000256" key="1">
    <source>
        <dbReference type="ARBA" id="ARBA00006349"/>
    </source>
</evidence>
<dbReference type="PANTHER" id="PTHR19424:SF0">
    <property type="entry name" value="HEAT SHOCK FACTOR BINDING PROTEIN 1"/>
    <property type="match status" value="1"/>
</dbReference>
<organism evidence="4 5">
    <name type="scientific">Kockovaella imperatae</name>
    <dbReference type="NCBI Taxonomy" id="4999"/>
    <lineage>
        <taxon>Eukaryota</taxon>
        <taxon>Fungi</taxon>
        <taxon>Dikarya</taxon>
        <taxon>Basidiomycota</taxon>
        <taxon>Agaricomycotina</taxon>
        <taxon>Tremellomycetes</taxon>
        <taxon>Tremellales</taxon>
        <taxon>Cuniculitremaceae</taxon>
        <taxon>Kockovaella</taxon>
    </lineage>
</organism>
<dbReference type="Proteomes" id="UP000193218">
    <property type="component" value="Unassembled WGS sequence"/>
</dbReference>
<name>A0A1Y1U8F5_9TREE</name>
<evidence type="ECO:0000256" key="3">
    <source>
        <dbReference type="SAM" id="MobiDB-lite"/>
    </source>
</evidence>
<dbReference type="RefSeq" id="XP_021868581.1">
    <property type="nucleotide sequence ID" value="XM_022017011.1"/>
</dbReference>
<accession>A0A1Y1U8F5</accession>
<dbReference type="AlphaFoldDB" id="A0A1Y1U8F5"/>
<comment type="caution">
    <text evidence="4">The sequence shown here is derived from an EMBL/GenBank/DDBJ whole genome shotgun (WGS) entry which is preliminary data.</text>
</comment>
<comment type="similarity">
    <text evidence="1">Belongs to the HSBP1 family.</text>
</comment>
<dbReference type="InParanoid" id="A0A1Y1U8F5"/>
<sequence>MSTAVSQPSQTTPSTAALQPSSSSIKRLSMISKGSTDGGASKSKVQAPALPTAISGGSVKDVVSPGELCGFVDTLLNSLEARFDEMSEQILGRMNEMSNRIDNMENTIQDLLQTGIESGPSPSPSPAPKR</sequence>
<gene>
    <name evidence="4" type="ORF">BD324DRAFT_637456</name>
</gene>
<dbReference type="Gene3D" id="1.20.5.430">
    <property type="match status" value="1"/>
</dbReference>
<dbReference type="GO" id="GO:0005829">
    <property type="term" value="C:cytosol"/>
    <property type="evidence" value="ECO:0007669"/>
    <property type="project" value="TreeGrafter"/>
</dbReference>
<dbReference type="GO" id="GO:0005634">
    <property type="term" value="C:nucleus"/>
    <property type="evidence" value="ECO:0007669"/>
    <property type="project" value="TreeGrafter"/>
</dbReference>
<protein>
    <submittedName>
        <fullName evidence="4">Heat shock factor binding protein 1-domain-containing protein</fullName>
    </submittedName>
</protein>
<dbReference type="InterPro" id="IPR009643">
    <property type="entry name" value="HS1-bd"/>
</dbReference>
<dbReference type="EMBL" id="NBSH01000015">
    <property type="protein sequence ID" value="ORX34303.1"/>
    <property type="molecule type" value="Genomic_DNA"/>
</dbReference>